<feature type="transmembrane region" description="Helical" evidence="1">
    <location>
        <begin position="286"/>
        <end position="304"/>
    </location>
</feature>
<sequence>MEAPTRYIVHLVARHSNWHPRDIDRTLRDDVYASRADWRQLLQYLLLGAGASFLLSGIFFFFAYNWAALPAPIKIGLPVGGFTLTALAGLFLPLGDLARRVTLTAAVVLIGAILAVLGQVYQTGANAYDLFLTWSVLTLPWLVAVRFAPLWLLFVGLINVTFITYTQQLGIELAYLVSGMLLFGFNLAAWGLIWWLFRWRTGFDWLLRVIAFWAVIIATINISAGAYDGQPWQLIFTVLLAAVTYAGWTWLSLQQRSIYYLALVGGGTLITLTFLILRWMDSAPGYLLAGTLLLVGITLLTRLLNHLNLGWRVR</sequence>
<protein>
    <submittedName>
        <fullName evidence="3">DUF2157 domain-containing protein</fullName>
    </submittedName>
</protein>
<feature type="transmembrane region" description="Helical" evidence="1">
    <location>
        <begin position="75"/>
        <end position="94"/>
    </location>
</feature>
<evidence type="ECO:0000313" key="4">
    <source>
        <dbReference type="Proteomes" id="UP000308528"/>
    </source>
</evidence>
<dbReference type="Proteomes" id="UP000308528">
    <property type="component" value="Unassembled WGS sequence"/>
</dbReference>
<reference evidence="3 4" key="1">
    <citation type="submission" date="2019-04" db="EMBL/GenBank/DDBJ databases">
        <title>Lewinella litorea sp. nov., isolated from a marine sand.</title>
        <authorList>
            <person name="Yoon J.-H."/>
        </authorList>
    </citation>
    <scope>NUCLEOTIDE SEQUENCE [LARGE SCALE GENOMIC DNA]</scope>
    <source>
        <strain evidence="3 4">HSMS-39</strain>
    </source>
</reference>
<dbReference type="AlphaFoldDB" id="A0A4S4NJS7"/>
<dbReference type="Pfam" id="PF09925">
    <property type="entry name" value="DUF2157"/>
    <property type="match status" value="1"/>
</dbReference>
<keyword evidence="1" id="KW-0812">Transmembrane</keyword>
<accession>A0A4S4NJS7</accession>
<proteinExistence type="predicted"/>
<evidence type="ECO:0000313" key="3">
    <source>
        <dbReference type="EMBL" id="THH40064.1"/>
    </source>
</evidence>
<dbReference type="EMBL" id="SRSF01000003">
    <property type="protein sequence ID" value="THH40064.1"/>
    <property type="molecule type" value="Genomic_DNA"/>
</dbReference>
<feature type="transmembrane region" description="Helical" evidence="1">
    <location>
        <begin position="101"/>
        <end position="121"/>
    </location>
</feature>
<name>A0A4S4NJS7_9BACT</name>
<comment type="caution">
    <text evidence="3">The sequence shown here is derived from an EMBL/GenBank/DDBJ whole genome shotgun (WGS) entry which is preliminary data.</text>
</comment>
<feature type="transmembrane region" description="Helical" evidence="1">
    <location>
        <begin position="44"/>
        <end position="63"/>
    </location>
</feature>
<dbReference type="RefSeq" id="WP_136459213.1">
    <property type="nucleotide sequence ID" value="NZ_SRSF01000003.1"/>
</dbReference>
<dbReference type="InterPro" id="IPR018677">
    <property type="entry name" value="DUF2157"/>
</dbReference>
<dbReference type="OrthoDB" id="327621at2"/>
<organism evidence="3 4">
    <name type="scientific">Neolewinella litorea</name>
    <dbReference type="NCBI Taxonomy" id="2562452"/>
    <lineage>
        <taxon>Bacteria</taxon>
        <taxon>Pseudomonadati</taxon>
        <taxon>Bacteroidota</taxon>
        <taxon>Saprospiria</taxon>
        <taxon>Saprospirales</taxon>
        <taxon>Lewinellaceae</taxon>
        <taxon>Neolewinella</taxon>
    </lineage>
</organism>
<feature type="transmembrane region" description="Helical" evidence="1">
    <location>
        <begin position="173"/>
        <end position="197"/>
    </location>
</feature>
<evidence type="ECO:0000259" key="2">
    <source>
        <dbReference type="Pfam" id="PF09925"/>
    </source>
</evidence>
<gene>
    <name evidence="3" type="ORF">E4021_10715</name>
</gene>
<feature type="transmembrane region" description="Helical" evidence="1">
    <location>
        <begin position="233"/>
        <end position="251"/>
    </location>
</feature>
<keyword evidence="4" id="KW-1185">Reference proteome</keyword>
<keyword evidence="1" id="KW-1133">Transmembrane helix</keyword>
<feature type="domain" description="DUF2157" evidence="2">
    <location>
        <begin position="42"/>
        <end position="151"/>
    </location>
</feature>
<keyword evidence="1" id="KW-0472">Membrane</keyword>
<feature type="transmembrane region" description="Helical" evidence="1">
    <location>
        <begin position="209"/>
        <end position="227"/>
    </location>
</feature>
<feature type="transmembrane region" description="Helical" evidence="1">
    <location>
        <begin position="258"/>
        <end position="280"/>
    </location>
</feature>
<evidence type="ECO:0000256" key="1">
    <source>
        <dbReference type="SAM" id="Phobius"/>
    </source>
</evidence>